<dbReference type="EMBL" id="QPJK01000020">
    <property type="protein sequence ID" value="RCW63190.1"/>
    <property type="molecule type" value="Genomic_DNA"/>
</dbReference>
<dbReference type="Gene3D" id="3.40.190.10">
    <property type="entry name" value="Periplasmic binding protein-like II"/>
    <property type="match status" value="1"/>
</dbReference>
<keyword evidence="3" id="KW-0675">Receptor</keyword>
<dbReference type="InterPro" id="IPR042100">
    <property type="entry name" value="Bug_dom1"/>
</dbReference>
<feature type="signal peptide" evidence="2">
    <location>
        <begin position="1"/>
        <end position="27"/>
    </location>
</feature>
<name>A0A368X5B6_9BURK</name>
<evidence type="ECO:0000256" key="1">
    <source>
        <dbReference type="ARBA" id="ARBA00006987"/>
    </source>
</evidence>
<gene>
    <name evidence="3" type="ORF">DES41_12014</name>
</gene>
<accession>A0A368X5B6</accession>
<keyword evidence="2" id="KW-0732">Signal</keyword>
<evidence type="ECO:0000313" key="4">
    <source>
        <dbReference type="Proteomes" id="UP000252884"/>
    </source>
</evidence>
<reference evidence="3 4" key="1">
    <citation type="submission" date="2018-07" db="EMBL/GenBank/DDBJ databases">
        <title>Genomic Encyclopedia of Type Strains, Phase IV (KMG-IV): sequencing the most valuable type-strain genomes for metagenomic binning, comparative biology and taxonomic classification.</title>
        <authorList>
            <person name="Goeker M."/>
        </authorList>
    </citation>
    <scope>NUCLEOTIDE SEQUENCE [LARGE SCALE GENOMIC DNA]</scope>
    <source>
        <strain evidence="3 4">DSM 21634</strain>
    </source>
</reference>
<dbReference type="Pfam" id="PF03401">
    <property type="entry name" value="TctC"/>
    <property type="match status" value="1"/>
</dbReference>
<evidence type="ECO:0000256" key="2">
    <source>
        <dbReference type="SAM" id="SignalP"/>
    </source>
</evidence>
<protein>
    <submittedName>
        <fullName evidence="3">Tripartite-type tricarboxylate transporter receptor subunit TctC</fullName>
    </submittedName>
</protein>
<feature type="chain" id="PRO_5016818076" evidence="2">
    <location>
        <begin position="28"/>
        <end position="326"/>
    </location>
</feature>
<dbReference type="Gene3D" id="3.40.190.150">
    <property type="entry name" value="Bordetella uptake gene, domain 1"/>
    <property type="match status" value="1"/>
</dbReference>
<comment type="similarity">
    <text evidence="1">Belongs to the UPF0065 (bug) family.</text>
</comment>
<dbReference type="AlphaFoldDB" id="A0A368X5B6"/>
<sequence length="326" mass="34376">MQNTRINAGRRQLIAAAAAAPFVGAHAASEWPQKTIRIVVPFPPGGLADFLGRHVGNFISKDLGTPVIVENRPGGGSNIGSNNVAKAAGDGYTLLLATSANAANVTLFRQLSYDPLRDFEPLTILAEANTSVVAHPSAPFSTIKELIEYAKSKPDEVAYGSPGIGTPGHLAAELLKQKAGIRMRHVPYQGAPQAAQDVMGNVTPVAFVNVNVSQTFIAAKRLKGLAVTGPTRWVQLPDVPTIAESGVEGYAWTSWMGLVAPTGTPQPVLDRLQKAISTARTDASFQAIRMQGSEPVFTSSADMRARLRSDVAAYASVIKLAGISVD</sequence>
<dbReference type="PANTHER" id="PTHR42928">
    <property type="entry name" value="TRICARBOXYLATE-BINDING PROTEIN"/>
    <property type="match status" value="1"/>
</dbReference>
<keyword evidence="4" id="KW-1185">Reference proteome</keyword>
<evidence type="ECO:0000313" key="3">
    <source>
        <dbReference type="EMBL" id="RCW63190.1"/>
    </source>
</evidence>
<dbReference type="PANTHER" id="PTHR42928:SF5">
    <property type="entry name" value="BLR1237 PROTEIN"/>
    <property type="match status" value="1"/>
</dbReference>
<proteinExistence type="inferred from homology"/>
<dbReference type="RefSeq" id="WP_170168414.1">
    <property type="nucleotide sequence ID" value="NZ_QPJK01000020.1"/>
</dbReference>
<dbReference type="SUPFAM" id="SSF53850">
    <property type="entry name" value="Periplasmic binding protein-like II"/>
    <property type="match status" value="1"/>
</dbReference>
<dbReference type="Proteomes" id="UP000252884">
    <property type="component" value="Unassembled WGS sequence"/>
</dbReference>
<comment type="caution">
    <text evidence="3">The sequence shown here is derived from an EMBL/GenBank/DDBJ whole genome shotgun (WGS) entry which is preliminary data.</text>
</comment>
<dbReference type="PIRSF" id="PIRSF017082">
    <property type="entry name" value="YflP"/>
    <property type="match status" value="1"/>
</dbReference>
<dbReference type="CDD" id="cd07012">
    <property type="entry name" value="PBP2_Bug_TTT"/>
    <property type="match status" value="1"/>
</dbReference>
<organism evidence="3 4">
    <name type="scientific">Pseudorhodoferax soli</name>
    <dbReference type="NCBI Taxonomy" id="545864"/>
    <lineage>
        <taxon>Bacteria</taxon>
        <taxon>Pseudomonadati</taxon>
        <taxon>Pseudomonadota</taxon>
        <taxon>Betaproteobacteria</taxon>
        <taxon>Burkholderiales</taxon>
        <taxon>Comamonadaceae</taxon>
    </lineage>
</organism>
<dbReference type="InterPro" id="IPR005064">
    <property type="entry name" value="BUG"/>
</dbReference>